<evidence type="ECO:0000313" key="4">
    <source>
        <dbReference type="EMBL" id="AKM10519.1"/>
    </source>
</evidence>
<gene>
    <name evidence="4" type="ORF">AB433_11985</name>
</gene>
<dbReference type="STRING" id="1348774.AB433_11985"/>
<keyword evidence="5" id="KW-1185">Reference proteome</keyword>
<accession>A0A0G3XIU7</accession>
<evidence type="ECO:0000256" key="2">
    <source>
        <dbReference type="SAM" id="SignalP"/>
    </source>
</evidence>
<dbReference type="PATRIC" id="fig|1348774.3.peg.2522"/>
<feature type="region of interest" description="Disordered" evidence="1">
    <location>
        <begin position="28"/>
        <end position="48"/>
    </location>
</feature>
<dbReference type="AlphaFoldDB" id="A0A0G3XIU7"/>
<feature type="domain" description="DUF306" evidence="3">
    <location>
        <begin position="66"/>
        <end position="163"/>
    </location>
</feature>
<name>A0A0G3XIU7_9SPHN</name>
<feature type="signal peptide" evidence="2">
    <location>
        <begin position="1"/>
        <end position="29"/>
    </location>
</feature>
<dbReference type="Pfam" id="PF03724">
    <property type="entry name" value="META"/>
    <property type="match status" value="1"/>
</dbReference>
<proteinExistence type="predicted"/>
<dbReference type="KEGG" id="cna:AB433_11985"/>
<evidence type="ECO:0000259" key="3">
    <source>
        <dbReference type="Pfam" id="PF03724"/>
    </source>
</evidence>
<organism evidence="4 5">
    <name type="scientific">Croceicoccus naphthovorans</name>
    <dbReference type="NCBI Taxonomy" id="1348774"/>
    <lineage>
        <taxon>Bacteria</taxon>
        <taxon>Pseudomonadati</taxon>
        <taxon>Pseudomonadota</taxon>
        <taxon>Alphaproteobacteria</taxon>
        <taxon>Sphingomonadales</taxon>
        <taxon>Erythrobacteraceae</taxon>
        <taxon>Croceicoccus</taxon>
    </lineage>
</organism>
<keyword evidence="2" id="KW-0732">Signal</keyword>
<feature type="chain" id="PRO_5002562304" description="DUF306 domain-containing protein" evidence="2">
    <location>
        <begin position="30"/>
        <end position="304"/>
    </location>
</feature>
<protein>
    <recommendedName>
        <fullName evidence="3">DUF306 domain-containing protein</fullName>
    </recommendedName>
</protein>
<evidence type="ECO:0000313" key="5">
    <source>
        <dbReference type="Proteomes" id="UP000035287"/>
    </source>
</evidence>
<dbReference type="InterPro" id="IPR005184">
    <property type="entry name" value="DUF306_Meta_HslJ"/>
</dbReference>
<sequence length="304" mass="31781">MGLRNALIALANIAALALSGCGGEMPAQADEDVPVAAPSAEPEDETPSPNVAVGNLAPGFAPIAFDLAGSSWLVVAIDGKPLSDRYSDLATVHFTDTMIYWQACNHHEGLYVDTGPSFALGRITATLVACPAQSPDAELAQVLGGRPLIASNAEGKLMLALKGRTLTLSQIDSRYKNVAAPPLEAGPFRIMLADGGSRPPVLSFKGNNFSVWMDCPAAIHGKARVSNGQMRTSDIAVTTSCDSYRPTAIRSFGTFLSQPLSIARGPNGELLLTDGITVMHGQQCYPDASPCNYATKPAEKAPGT</sequence>
<evidence type="ECO:0000256" key="1">
    <source>
        <dbReference type="SAM" id="MobiDB-lite"/>
    </source>
</evidence>
<dbReference type="Proteomes" id="UP000035287">
    <property type="component" value="Chromosome"/>
</dbReference>
<dbReference type="RefSeq" id="WP_047821222.1">
    <property type="nucleotide sequence ID" value="NZ_CP011770.1"/>
</dbReference>
<reference evidence="4 5" key="1">
    <citation type="submission" date="2015-06" db="EMBL/GenBank/DDBJ databases">
        <authorList>
            <person name="Zeng Y."/>
            <person name="Huang Y."/>
        </authorList>
    </citation>
    <scope>NUCLEOTIDE SEQUENCE [LARGE SCALE GENOMIC DNA]</scope>
    <source>
        <strain evidence="4 5">PQ-2</strain>
    </source>
</reference>
<dbReference type="EMBL" id="CP011770">
    <property type="protein sequence ID" value="AKM10519.1"/>
    <property type="molecule type" value="Genomic_DNA"/>
</dbReference>
<dbReference type="PROSITE" id="PS51257">
    <property type="entry name" value="PROKAR_LIPOPROTEIN"/>
    <property type="match status" value="1"/>
</dbReference>